<dbReference type="AlphaFoldDB" id="A0A1I5NMD5"/>
<dbReference type="Proteomes" id="UP000199331">
    <property type="component" value="Unassembled WGS sequence"/>
</dbReference>
<dbReference type="STRING" id="604088.SAMN04488060_1959"/>
<protein>
    <recommendedName>
        <fullName evidence="5">Nickel/cobalt transporter regulator</fullName>
    </recommendedName>
</protein>
<evidence type="ECO:0000313" key="3">
    <source>
        <dbReference type="EMBL" id="SFP22892.1"/>
    </source>
</evidence>
<dbReference type="Gene3D" id="3.10.450.160">
    <property type="entry name" value="inner membrane protein cigr"/>
    <property type="match status" value="1"/>
</dbReference>
<organism evidence="3 4">
    <name type="scientific">Qipengyuania nanhaisediminis</name>
    <dbReference type="NCBI Taxonomy" id="604088"/>
    <lineage>
        <taxon>Bacteria</taxon>
        <taxon>Pseudomonadati</taxon>
        <taxon>Pseudomonadota</taxon>
        <taxon>Alphaproteobacteria</taxon>
        <taxon>Sphingomonadales</taxon>
        <taxon>Erythrobacteraceae</taxon>
        <taxon>Qipengyuania</taxon>
    </lineage>
</organism>
<feature type="region of interest" description="Disordered" evidence="1">
    <location>
        <begin position="156"/>
        <end position="175"/>
    </location>
</feature>
<keyword evidence="2" id="KW-0732">Signal</keyword>
<feature type="compositionally biased region" description="Low complexity" evidence="1">
    <location>
        <begin position="83"/>
        <end position="101"/>
    </location>
</feature>
<feature type="compositionally biased region" description="Gly residues" evidence="1">
    <location>
        <begin position="24"/>
        <end position="39"/>
    </location>
</feature>
<feature type="compositionally biased region" description="Basic and acidic residues" evidence="1">
    <location>
        <begin position="71"/>
        <end position="80"/>
    </location>
</feature>
<feature type="chain" id="PRO_5011791096" description="Nickel/cobalt transporter regulator" evidence="2">
    <location>
        <begin position="21"/>
        <end position="345"/>
    </location>
</feature>
<feature type="compositionally biased region" description="Low complexity" evidence="1">
    <location>
        <begin position="40"/>
        <end position="70"/>
    </location>
</feature>
<dbReference type="EMBL" id="FOWZ01000003">
    <property type="protein sequence ID" value="SFP22892.1"/>
    <property type="molecule type" value="Genomic_DNA"/>
</dbReference>
<name>A0A1I5NMD5_9SPHN</name>
<dbReference type="RefSeq" id="WP_090480775.1">
    <property type="nucleotide sequence ID" value="NZ_FOWZ01000003.1"/>
</dbReference>
<proteinExistence type="predicted"/>
<accession>A0A1I5NMD5</accession>
<evidence type="ECO:0000313" key="4">
    <source>
        <dbReference type="Proteomes" id="UP000199331"/>
    </source>
</evidence>
<dbReference type="OrthoDB" id="7408224at2"/>
<gene>
    <name evidence="3" type="ORF">SAMN04488060_1959</name>
</gene>
<evidence type="ECO:0008006" key="5">
    <source>
        <dbReference type="Google" id="ProtNLM"/>
    </source>
</evidence>
<reference evidence="4" key="1">
    <citation type="submission" date="2016-10" db="EMBL/GenBank/DDBJ databases">
        <authorList>
            <person name="Varghese N."/>
            <person name="Submissions S."/>
        </authorList>
    </citation>
    <scope>NUCLEOTIDE SEQUENCE [LARGE SCALE GENOMIC DNA]</scope>
    <source>
        <strain evidence="4">CGMCC 1.7715</strain>
    </source>
</reference>
<keyword evidence="4" id="KW-1185">Reference proteome</keyword>
<feature type="signal peptide" evidence="2">
    <location>
        <begin position="1"/>
        <end position="20"/>
    </location>
</feature>
<feature type="region of interest" description="Disordered" evidence="1">
    <location>
        <begin position="24"/>
        <end position="128"/>
    </location>
</feature>
<sequence length="345" mass="37404">MRILLAGAAAFALAASGAYAQGNGNGNGKGNGNDRGGGPPAAAQNKGGGNAKANRGPQQQQARGNGNGNAKADRGPDRRLVQSANSNRGNGNGNGNANRNAVLSYDRGNGQGNGNNGNSNGVRYNDRGNDYRDVRVSYDGRGFWLEREQRDRGLVDGCPPGLAKKRNGCNPPGQVKDDYRRSLFGNEYRPSLFGLSNYGRGDYYYRDGYLVRYGDSGISGWLPLLGGALGIGNVWPSGYASYDVPDYYVDYYGLGSRDRYRYADNVIYRVDPEDAAIMSVAALITGDEFSVGQPMPRGYDVYNVPAPYRDRYYDTPDAMYRYSDGYVYRVDPETRLVAAAIDLLT</sequence>
<evidence type="ECO:0000256" key="2">
    <source>
        <dbReference type="SAM" id="SignalP"/>
    </source>
</evidence>
<evidence type="ECO:0000256" key="1">
    <source>
        <dbReference type="SAM" id="MobiDB-lite"/>
    </source>
</evidence>